<dbReference type="EMBL" id="JADIMV010000149">
    <property type="protein sequence ID" value="MBO8440725.1"/>
    <property type="molecule type" value="Genomic_DNA"/>
</dbReference>
<keyword evidence="6" id="KW-0436">Ligase</keyword>
<dbReference type="Pfam" id="PF01812">
    <property type="entry name" value="5-FTHF_cyc-lig"/>
    <property type="match status" value="1"/>
</dbReference>
<dbReference type="NCBIfam" id="TIGR02727">
    <property type="entry name" value="MTHFS_bact"/>
    <property type="match status" value="1"/>
</dbReference>
<keyword evidence="2 4" id="KW-0547">Nucleotide-binding</keyword>
<dbReference type="AlphaFoldDB" id="A0A940DLH9"/>
<dbReference type="GO" id="GO:0009396">
    <property type="term" value="P:folic acid-containing compound biosynthetic process"/>
    <property type="evidence" value="ECO:0007669"/>
    <property type="project" value="TreeGrafter"/>
</dbReference>
<accession>A0A940DLH9</accession>
<protein>
    <recommendedName>
        <fullName evidence="5">5-formyltetrahydrofolate cyclo-ligase</fullName>
        <ecNumber evidence="5">6.3.3.2</ecNumber>
    </recommendedName>
</protein>
<dbReference type="Gene3D" id="3.40.50.10420">
    <property type="entry name" value="NagB/RpiA/CoA transferase-like"/>
    <property type="match status" value="1"/>
</dbReference>
<dbReference type="GO" id="GO:0035999">
    <property type="term" value="P:tetrahydrofolate interconversion"/>
    <property type="evidence" value="ECO:0007669"/>
    <property type="project" value="TreeGrafter"/>
</dbReference>
<keyword evidence="5" id="KW-0479">Metal-binding</keyword>
<feature type="binding site" evidence="4">
    <location>
        <begin position="132"/>
        <end position="140"/>
    </location>
    <ligand>
        <name>ATP</name>
        <dbReference type="ChEBI" id="CHEBI:30616"/>
    </ligand>
</feature>
<evidence type="ECO:0000256" key="3">
    <source>
        <dbReference type="ARBA" id="ARBA00022840"/>
    </source>
</evidence>
<keyword evidence="5" id="KW-0460">Magnesium</keyword>
<evidence type="ECO:0000256" key="1">
    <source>
        <dbReference type="ARBA" id="ARBA00010638"/>
    </source>
</evidence>
<dbReference type="GO" id="GO:0030272">
    <property type="term" value="F:5-formyltetrahydrofolate cyclo-ligase activity"/>
    <property type="evidence" value="ECO:0007669"/>
    <property type="project" value="UniProtKB-EC"/>
</dbReference>
<organism evidence="6 7">
    <name type="scientific">Candidatus Aphodosoma intestinipullorum</name>
    <dbReference type="NCBI Taxonomy" id="2840674"/>
    <lineage>
        <taxon>Bacteria</taxon>
        <taxon>Pseudomonadati</taxon>
        <taxon>Bacteroidota</taxon>
        <taxon>Bacteroidia</taxon>
        <taxon>Bacteroidales</taxon>
        <taxon>Candidatus Aphodosoma</taxon>
    </lineage>
</organism>
<comment type="similarity">
    <text evidence="1 5">Belongs to the 5-formyltetrahydrofolate cyclo-ligase family.</text>
</comment>
<dbReference type="EC" id="6.3.3.2" evidence="5"/>
<feature type="binding site" evidence="4">
    <location>
        <position position="59"/>
    </location>
    <ligand>
        <name>substrate</name>
    </ligand>
</feature>
<comment type="cofactor">
    <cofactor evidence="5">
        <name>Mg(2+)</name>
        <dbReference type="ChEBI" id="CHEBI:18420"/>
    </cofactor>
</comment>
<dbReference type="InterPro" id="IPR037171">
    <property type="entry name" value="NagB/RpiA_transferase-like"/>
</dbReference>
<dbReference type="PANTHER" id="PTHR23407">
    <property type="entry name" value="ATPASE INHIBITOR/5-FORMYLTETRAHYDROFOLATE CYCLO-LIGASE"/>
    <property type="match status" value="1"/>
</dbReference>
<dbReference type="PIRSF" id="PIRSF006806">
    <property type="entry name" value="FTHF_cligase"/>
    <property type="match status" value="1"/>
</dbReference>
<evidence type="ECO:0000256" key="5">
    <source>
        <dbReference type="RuleBase" id="RU361279"/>
    </source>
</evidence>
<evidence type="ECO:0000256" key="4">
    <source>
        <dbReference type="PIRSR" id="PIRSR006806-1"/>
    </source>
</evidence>
<dbReference type="GO" id="GO:0005524">
    <property type="term" value="F:ATP binding"/>
    <property type="evidence" value="ECO:0007669"/>
    <property type="project" value="UniProtKB-KW"/>
</dbReference>
<comment type="caution">
    <text evidence="6">The sequence shown here is derived from an EMBL/GenBank/DDBJ whole genome shotgun (WGS) entry which is preliminary data.</text>
</comment>
<gene>
    <name evidence="6" type="ORF">IAC51_08780</name>
</gene>
<proteinExistence type="inferred from homology"/>
<comment type="catalytic activity">
    <reaction evidence="5">
        <text>(6S)-5-formyl-5,6,7,8-tetrahydrofolate + ATP = (6R)-5,10-methenyltetrahydrofolate + ADP + phosphate</text>
        <dbReference type="Rhea" id="RHEA:10488"/>
        <dbReference type="ChEBI" id="CHEBI:30616"/>
        <dbReference type="ChEBI" id="CHEBI:43474"/>
        <dbReference type="ChEBI" id="CHEBI:57455"/>
        <dbReference type="ChEBI" id="CHEBI:57457"/>
        <dbReference type="ChEBI" id="CHEBI:456216"/>
        <dbReference type="EC" id="6.3.3.2"/>
    </reaction>
</comment>
<keyword evidence="3 4" id="KW-0067">ATP-binding</keyword>
<dbReference type="Proteomes" id="UP000712007">
    <property type="component" value="Unassembled WGS sequence"/>
</dbReference>
<dbReference type="PANTHER" id="PTHR23407:SF1">
    <property type="entry name" value="5-FORMYLTETRAHYDROFOLATE CYCLO-LIGASE"/>
    <property type="match status" value="1"/>
</dbReference>
<dbReference type="SUPFAM" id="SSF100950">
    <property type="entry name" value="NagB/RpiA/CoA transferase-like"/>
    <property type="match status" value="1"/>
</dbReference>
<reference evidence="6" key="1">
    <citation type="submission" date="2020-10" db="EMBL/GenBank/DDBJ databases">
        <authorList>
            <person name="Gilroy R."/>
        </authorList>
    </citation>
    <scope>NUCLEOTIDE SEQUENCE</scope>
    <source>
        <strain evidence="6">3924</strain>
    </source>
</reference>
<name>A0A940DLH9_9BACT</name>
<evidence type="ECO:0000313" key="6">
    <source>
        <dbReference type="EMBL" id="MBO8440725.1"/>
    </source>
</evidence>
<evidence type="ECO:0000256" key="2">
    <source>
        <dbReference type="ARBA" id="ARBA00022741"/>
    </source>
</evidence>
<sequence length="186" mass="20878">METAKSIKTEMRRAIRAIKKEMGAERLVEKSVDAVRRMEDDTRYRAARTVMLYHPLWDEVDTRPMIQRALASGKRVILPTVHGDDIVAVEVTAATEWREGDFGILEPVAPPYEGAIDLIVVPGVAFDRSGGRLGRGKGYYDRFLPKHPEAVRIGICFDFQLVESVPREPFDLTMHTVIAEGGKAEL</sequence>
<feature type="binding site" evidence="4">
    <location>
        <begin position="8"/>
        <end position="12"/>
    </location>
    <ligand>
        <name>ATP</name>
        <dbReference type="ChEBI" id="CHEBI:30616"/>
    </ligand>
</feature>
<dbReference type="GO" id="GO:0046872">
    <property type="term" value="F:metal ion binding"/>
    <property type="evidence" value="ECO:0007669"/>
    <property type="project" value="UniProtKB-KW"/>
</dbReference>
<dbReference type="InterPro" id="IPR002698">
    <property type="entry name" value="FTHF_cligase"/>
</dbReference>
<evidence type="ECO:0000313" key="7">
    <source>
        <dbReference type="Proteomes" id="UP000712007"/>
    </source>
</evidence>
<dbReference type="InterPro" id="IPR024185">
    <property type="entry name" value="FTHF_cligase-like_sf"/>
</dbReference>
<reference evidence="6" key="2">
    <citation type="journal article" date="2021" name="PeerJ">
        <title>Extensive microbial diversity within the chicken gut microbiome revealed by metagenomics and culture.</title>
        <authorList>
            <person name="Gilroy R."/>
            <person name="Ravi A."/>
            <person name="Getino M."/>
            <person name="Pursley I."/>
            <person name="Horton D.L."/>
            <person name="Alikhan N.F."/>
            <person name="Baker D."/>
            <person name="Gharbi K."/>
            <person name="Hall N."/>
            <person name="Watson M."/>
            <person name="Adriaenssens E.M."/>
            <person name="Foster-Nyarko E."/>
            <person name="Jarju S."/>
            <person name="Secka A."/>
            <person name="Antonio M."/>
            <person name="Oren A."/>
            <person name="Chaudhuri R.R."/>
            <person name="La Ragione R."/>
            <person name="Hildebrand F."/>
            <person name="Pallen M.J."/>
        </authorList>
    </citation>
    <scope>NUCLEOTIDE SEQUENCE</scope>
    <source>
        <strain evidence="6">3924</strain>
    </source>
</reference>